<feature type="region of interest" description="Disordered" evidence="8">
    <location>
        <begin position="527"/>
        <end position="549"/>
    </location>
</feature>
<dbReference type="InterPro" id="IPR017441">
    <property type="entry name" value="Protein_kinase_ATP_BS"/>
</dbReference>
<feature type="binding site" evidence="7">
    <location>
        <position position="113"/>
    </location>
    <ligand>
        <name>ATP</name>
        <dbReference type="ChEBI" id="CHEBI:30616"/>
    </ligand>
</feature>
<name>A0AA39LJA9_9BILA</name>
<dbReference type="PROSITE" id="PS00107">
    <property type="entry name" value="PROTEIN_KINASE_ATP"/>
    <property type="match status" value="2"/>
</dbReference>
<dbReference type="GO" id="GO:0005524">
    <property type="term" value="F:ATP binding"/>
    <property type="evidence" value="ECO:0007669"/>
    <property type="project" value="UniProtKB-UniRule"/>
</dbReference>
<keyword evidence="4" id="KW-0418">Kinase</keyword>
<evidence type="ECO:0000256" key="5">
    <source>
        <dbReference type="ARBA" id="ARBA00022840"/>
    </source>
</evidence>
<accession>A0AA39LJA9</accession>
<dbReference type="InterPro" id="IPR000719">
    <property type="entry name" value="Prot_kinase_dom"/>
</dbReference>
<evidence type="ECO:0000256" key="2">
    <source>
        <dbReference type="ARBA" id="ARBA00022679"/>
    </source>
</evidence>
<dbReference type="SUPFAM" id="SSF56112">
    <property type="entry name" value="Protein kinase-like (PK-like)"/>
    <property type="match status" value="4"/>
</dbReference>
<comment type="similarity">
    <text evidence="6">Belongs to the protein kinase superfamily. CMGC Ser/Thr protein kinase family. Lammer subfamily.</text>
</comment>
<feature type="binding site" evidence="7">
    <location>
        <position position="595"/>
    </location>
    <ligand>
        <name>ATP</name>
        <dbReference type="ChEBI" id="CHEBI:30616"/>
    </ligand>
</feature>
<dbReference type="PROSITE" id="PS50011">
    <property type="entry name" value="PROTEIN_KINASE_DOM"/>
    <property type="match status" value="3"/>
</dbReference>
<keyword evidence="3 7" id="KW-0547">Nucleotide-binding</keyword>
<dbReference type="EMBL" id="JAUCMV010000005">
    <property type="protein sequence ID" value="KAK0399139.1"/>
    <property type="molecule type" value="Genomic_DNA"/>
</dbReference>
<evidence type="ECO:0000256" key="8">
    <source>
        <dbReference type="SAM" id="MobiDB-lite"/>
    </source>
</evidence>
<evidence type="ECO:0000256" key="6">
    <source>
        <dbReference type="ARBA" id="ARBA00037966"/>
    </source>
</evidence>
<dbReference type="PANTHER" id="PTHR45646">
    <property type="entry name" value="SERINE/THREONINE-PROTEIN KINASE DOA-RELATED"/>
    <property type="match status" value="1"/>
</dbReference>
<evidence type="ECO:0000256" key="1">
    <source>
        <dbReference type="ARBA" id="ARBA00022527"/>
    </source>
</evidence>
<comment type="caution">
    <text evidence="10">The sequence shown here is derived from an EMBL/GenBank/DDBJ whole genome shotgun (WGS) entry which is preliminary data.</text>
</comment>
<dbReference type="SMART" id="SM00220">
    <property type="entry name" value="S_TKc"/>
    <property type="match status" value="3"/>
</dbReference>
<organism evidence="10 11">
    <name type="scientific">Steinernema hermaphroditum</name>
    <dbReference type="NCBI Taxonomy" id="289476"/>
    <lineage>
        <taxon>Eukaryota</taxon>
        <taxon>Metazoa</taxon>
        <taxon>Ecdysozoa</taxon>
        <taxon>Nematoda</taxon>
        <taxon>Chromadorea</taxon>
        <taxon>Rhabditida</taxon>
        <taxon>Tylenchina</taxon>
        <taxon>Panagrolaimomorpha</taxon>
        <taxon>Strongyloidoidea</taxon>
        <taxon>Steinernematidae</taxon>
        <taxon>Steinernema</taxon>
    </lineage>
</organism>
<dbReference type="Pfam" id="PF00069">
    <property type="entry name" value="Pkinase"/>
    <property type="match status" value="4"/>
</dbReference>
<keyword evidence="1" id="KW-0723">Serine/threonine-protein kinase</keyword>
<evidence type="ECO:0000313" key="11">
    <source>
        <dbReference type="Proteomes" id="UP001175271"/>
    </source>
</evidence>
<evidence type="ECO:0000259" key="9">
    <source>
        <dbReference type="PROSITE" id="PS50011"/>
    </source>
</evidence>
<reference evidence="10" key="1">
    <citation type="submission" date="2023-06" db="EMBL/GenBank/DDBJ databases">
        <title>Genomic analysis of the entomopathogenic nematode Steinernema hermaphroditum.</title>
        <authorList>
            <person name="Schwarz E.M."/>
            <person name="Heppert J.K."/>
            <person name="Baniya A."/>
            <person name="Schwartz H.T."/>
            <person name="Tan C.-H."/>
            <person name="Antoshechkin I."/>
            <person name="Sternberg P.W."/>
            <person name="Goodrich-Blair H."/>
            <person name="Dillman A.R."/>
        </authorList>
    </citation>
    <scope>NUCLEOTIDE SEQUENCE</scope>
    <source>
        <strain evidence="10">PS9179</strain>
        <tissue evidence="10">Whole animal</tissue>
    </source>
</reference>
<dbReference type="GO" id="GO:0004674">
    <property type="term" value="F:protein serine/threonine kinase activity"/>
    <property type="evidence" value="ECO:0007669"/>
    <property type="project" value="UniProtKB-KW"/>
</dbReference>
<sequence length="1765" mass="199703">MARRKINRHVTREPSNSQEDRDKSASVDSGLGGSVCDEQEDQIRATTKIAEEPEIVPECAAESDDYYKSAIGEVFNCQYQAIYELGAGSYGKVLLCWKLHPDENPQSRFIALKIGRANLSLDEEVQILKKTTSLQCENLLMYIDDLTHYHDNNLYQCIATEACLQDLLSRMNTEERFSIQKAKNLAHQLLSGLNALHKNDLVHLDIKPDNLMLSKRDRTSHEYELCDVSISILESITNQKLLPLLNSLKRYREELSSNYDPTSSEEVLKIGDLSNAFHKNARNATAPTQGYKSPQNLLGDKTARTSVDIYSAGCTIFEMVTGVTIFNTDADTPSHETDKENLRIMSQYFGNFGHQSPNTTKSPYMNDPDIMNAERKCLARRLHKEHGLPENEACQCAEFLKLMMANNSRSRRGAAKLLEHEWLKADVPKRKRKLTSDPGACRMLFIMIAYVSCCYNGHQAICRGIKSNKNRSIIEIIATRLLETDLLMAPITPSPRSGPHVDSGDLAMFLSDIVGQVKNEEPQQLNGEVKTTNGAAGARNGEQQSDNNYKVSPGEVFNCQYQAIKELGSGAYGKVWLCWNIQPDKENSSRFVAMKIWKLCRATFYSSEIQNLDIISRSDCEHVVKYITSFEFSKHSQTYKCVVMEACIEDLATRLRIITRFSVDNTKNFASQLICGLNALHSAGLVHLDIKPANLLISKSDPTGHDLDLCDSSIAALKRAVRKGPKTQTEHPLLSFLDSIKKYRSELRKKQSSDNLDEILKIGDFSNTEMICKKHTLPPTHGYASPESIMGDGTARPAVDIYSAGCTIMEMLSGRKMFTWDSKMPLSELERTHIRGMSEFFGKFSDDCELLPKAHYILLISMDEPTYRTQEPRGDYGHDGTGYRFTVFGEVLHEHYQVIRKVGWDSHSTTWLAWSRHPGHPFFVHLKIYKAGLEKECNRNLEVLTFLNHSFRGCFVKPLNHFVIRSRTPSANRVVEHQCLVHEKVGESLHSHLRTKLSLTPDQVKTVAKSLLLQLQQLHSKLILHRDVNLQNLFVRHSDLESCKDALFMIFLRCKKIRCTNDKRSCGKRNAYCQRPYVKLDDLKWKLEDYKTQLLHHAEPEVDTFAVRLAGFETATGAPYVPIESPHYNCPESLLKSTFLFSSADIFSVGCIIFELLTGCELFRKEPRLGVSMEQELIVQMAELFGDIPNIFVVLCPLDKLASVFNVVNFLQRFINPREKRGWTIREFFVAKVRCTVEEARSIEQLLTMMMRINPFARSTSFECLIHPWLSSPATESPVTQHASSVIPSQPEVQVATLHSTTNALFAMSTVRLEDYLDVKTSKMPVQEPAFEYHDDGTGYRFTQIGEVLTSSYRVIHKIGWNERATYWLGWRMQPEKNHSPLVAIIIYKSSEPSFFAETEISLCMNMINSPHLLYTIDAFSVGEHNCIVTEATGENVEYFLRHSGYSFEQIRRIAGEALLGLDVLQKAGFVHRNLNPESLFFVPPESTLLHHALKILVWRRDGKMLPSCVRCSAEYDAGRPNINSLNRLIAEIQSYILEIEDNPSSNIVRVKIGSFHKALGPFITPFNQKLFAGFYQPRQVESVHDDMFMLACTFAMMVRKADTASHLEEAEQLKKVLHCMVFAQRPLRTAEQCLRSTWIQGANDCFCEPNLEGGVNHQAGPSNILFDMPAPYTVIKAPVRRRRFRTASSASLRVMLAKKQYEKRLAAAALAELANETRTLFASPIDENAPVSSSPESAEGVIKFGNTSEEPICSFMEGSPTQTA</sequence>
<dbReference type="InterPro" id="IPR008271">
    <property type="entry name" value="Ser/Thr_kinase_AS"/>
</dbReference>
<dbReference type="PROSITE" id="PS00108">
    <property type="entry name" value="PROTEIN_KINASE_ST"/>
    <property type="match status" value="2"/>
</dbReference>
<dbReference type="CDD" id="cd00180">
    <property type="entry name" value="PKc"/>
    <property type="match status" value="1"/>
</dbReference>
<feature type="domain" description="Protein kinase" evidence="9">
    <location>
        <begin position="561"/>
        <end position="964"/>
    </location>
</feature>
<keyword evidence="5 7" id="KW-0067">ATP-binding</keyword>
<keyword evidence="11" id="KW-1185">Reference proteome</keyword>
<dbReference type="InterPro" id="IPR011009">
    <property type="entry name" value="Kinase-like_dom_sf"/>
</dbReference>
<feature type="domain" description="Protein kinase" evidence="9">
    <location>
        <begin position="1353"/>
        <end position="1640"/>
    </location>
</feature>
<dbReference type="InterPro" id="IPR051175">
    <property type="entry name" value="CLK_kinases"/>
</dbReference>
<dbReference type="Proteomes" id="UP001175271">
    <property type="component" value="Unassembled WGS sequence"/>
</dbReference>
<keyword evidence="2" id="KW-0808">Transferase</keyword>
<gene>
    <name evidence="10" type="ORF">QR680_002917</name>
</gene>
<dbReference type="Gene3D" id="1.10.510.10">
    <property type="entry name" value="Transferase(Phosphotransferase) domain 1"/>
    <property type="match status" value="4"/>
</dbReference>
<evidence type="ECO:0000313" key="10">
    <source>
        <dbReference type="EMBL" id="KAK0399139.1"/>
    </source>
</evidence>
<feature type="domain" description="Protein kinase" evidence="9">
    <location>
        <begin position="79"/>
        <end position="423"/>
    </location>
</feature>
<dbReference type="PANTHER" id="PTHR45646:SF11">
    <property type="entry name" value="SERINE_THREONINE-PROTEIN KINASE DOA"/>
    <property type="match status" value="1"/>
</dbReference>
<evidence type="ECO:0000256" key="3">
    <source>
        <dbReference type="ARBA" id="ARBA00022741"/>
    </source>
</evidence>
<dbReference type="Gene3D" id="3.30.200.20">
    <property type="entry name" value="Phosphorylase Kinase, domain 1"/>
    <property type="match status" value="3"/>
</dbReference>
<evidence type="ECO:0000256" key="4">
    <source>
        <dbReference type="ARBA" id="ARBA00022777"/>
    </source>
</evidence>
<evidence type="ECO:0000256" key="7">
    <source>
        <dbReference type="PROSITE-ProRule" id="PRU10141"/>
    </source>
</evidence>
<protein>
    <recommendedName>
        <fullName evidence="9">Protein kinase domain-containing protein</fullName>
    </recommendedName>
</protein>
<feature type="region of interest" description="Disordered" evidence="8">
    <location>
        <begin position="1"/>
        <end position="34"/>
    </location>
</feature>
<proteinExistence type="inferred from homology"/>